<organism evidence="1 2">
    <name type="scientific">Citrullus colocynthis</name>
    <name type="common">colocynth</name>
    <dbReference type="NCBI Taxonomy" id="252529"/>
    <lineage>
        <taxon>Eukaryota</taxon>
        <taxon>Viridiplantae</taxon>
        <taxon>Streptophyta</taxon>
        <taxon>Embryophyta</taxon>
        <taxon>Tracheophyta</taxon>
        <taxon>Spermatophyta</taxon>
        <taxon>Magnoliopsida</taxon>
        <taxon>eudicotyledons</taxon>
        <taxon>Gunneridae</taxon>
        <taxon>Pentapetalae</taxon>
        <taxon>rosids</taxon>
        <taxon>fabids</taxon>
        <taxon>Cucurbitales</taxon>
        <taxon>Cucurbitaceae</taxon>
        <taxon>Benincaseae</taxon>
        <taxon>Citrullus</taxon>
    </lineage>
</organism>
<accession>A0ABP0XR62</accession>
<evidence type="ECO:0000313" key="1">
    <source>
        <dbReference type="EMBL" id="CAK9309441.1"/>
    </source>
</evidence>
<name>A0ABP0XR62_9ROSI</name>
<sequence>MLSNDFGYFIGNAPRRTEGVLQECGPSKVRPSMSSIRRGDIIMQPSPSLSIEAEPYRRGIWLDLLTFPTCSPQNLKLAVGGNGIELKLDGGLADDGGIEMDDGGCIKLDGGGGLNLGLDSGDGGRLDGGGGLQLDSGGGGGLQLNGGDSGGIGWDGGGGGLGVINVIVPIFMVKFIRTTTMVISGRLHLAQSAFHPRHSFVKDLNVVYTLSPCSLRWWCNDGGWWICNGDLELDDGVLV</sequence>
<proteinExistence type="predicted"/>
<reference evidence="1 2" key="1">
    <citation type="submission" date="2024-03" db="EMBL/GenBank/DDBJ databases">
        <authorList>
            <person name="Gkanogiannis A."/>
            <person name="Becerra Lopez-Lavalle L."/>
        </authorList>
    </citation>
    <scope>NUCLEOTIDE SEQUENCE [LARGE SCALE GENOMIC DNA]</scope>
</reference>
<protein>
    <submittedName>
        <fullName evidence="1">Uncharacterized protein</fullName>
    </submittedName>
</protein>
<keyword evidence="2" id="KW-1185">Reference proteome</keyword>
<evidence type="ECO:0000313" key="2">
    <source>
        <dbReference type="Proteomes" id="UP001642487"/>
    </source>
</evidence>
<gene>
    <name evidence="1" type="ORF">CITCOLO1_LOCUS1018</name>
</gene>
<dbReference type="EMBL" id="OZ021735">
    <property type="protein sequence ID" value="CAK9309441.1"/>
    <property type="molecule type" value="Genomic_DNA"/>
</dbReference>
<dbReference type="Proteomes" id="UP001642487">
    <property type="component" value="Chromosome 1"/>
</dbReference>